<comment type="cofactor">
    <cofactor evidence="1">
        <name>Mg(2+)</name>
        <dbReference type="ChEBI" id="CHEBI:18420"/>
    </cofactor>
</comment>
<comment type="similarity">
    <text evidence="2">Belongs to the methyltransferase superfamily. HEN1 family.</text>
</comment>
<proteinExistence type="inferred from homology"/>
<evidence type="ECO:0000313" key="15">
    <source>
        <dbReference type="Proteomes" id="UP001501319"/>
    </source>
</evidence>
<name>A0ABN2FDD7_9ACTN</name>
<accession>A0ABN2FDD7</accession>
<keyword evidence="4" id="KW-0489">Methyltransferase</keyword>
<dbReference type="EMBL" id="BAAANE010000006">
    <property type="protein sequence ID" value="GAA1641886.1"/>
    <property type="molecule type" value="Genomic_DNA"/>
</dbReference>
<evidence type="ECO:0000256" key="5">
    <source>
        <dbReference type="ARBA" id="ARBA00022679"/>
    </source>
</evidence>
<evidence type="ECO:0000256" key="7">
    <source>
        <dbReference type="ARBA" id="ARBA00022723"/>
    </source>
</evidence>
<organism evidence="14 15">
    <name type="scientific">Kribbella alba</name>
    <dbReference type="NCBI Taxonomy" id="190197"/>
    <lineage>
        <taxon>Bacteria</taxon>
        <taxon>Bacillati</taxon>
        <taxon>Actinomycetota</taxon>
        <taxon>Actinomycetes</taxon>
        <taxon>Propionibacteriales</taxon>
        <taxon>Kribbellaceae</taxon>
        <taxon>Kribbella</taxon>
    </lineage>
</organism>
<evidence type="ECO:0000256" key="11">
    <source>
        <dbReference type="ARBA" id="ARBA00035025"/>
    </source>
</evidence>
<sequence>MEMHGPDEQVAWSNTEVFLTIGTTSTGLSAPATELGFLLHKNPARPQSLSVAGGTAHVVYPEATDERCTVALLLEVDPIALVRSGKGRAAEGFTLGQYVNDRPYAASSLLAVALGKLFRTAMIGRCDARPELAARAMTLDIRVPALPCRGGAAMAARLFSPLGWSVDARPVPLDPEIPSWGDSRYVDLRLHGDLRLADALNHLYVLLPVLDDAKHYWVGSDEVDKLVRAGEGWLGSHPDRELISSRYLAHRKRLTDSALEALDRLAEVDGESIVDSQEEPLAEVGDDSPAEGDRRFSLAVQRRTAVVEVLRELGARRVADLGCGEGVLVAQLLKDSSFSEVVATDVSARALTYAERRLHVDEMSDRKRERLRLFQSSVTYADARLAGLDAAVLMEVIEHVDPPRLPALAHAVFGAARPGSVVVTTPNSEHNVRFETLPAGAFRHPDHRFEWTRAEFQDWAASVCRVYGYDVSFRAVGPDDPEVGPPTQLALFRLKEAA</sequence>
<keyword evidence="15" id="KW-1185">Reference proteome</keyword>
<dbReference type="Gene3D" id="3.40.50.150">
    <property type="entry name" value="Vaccinia Virus protein VP39"/>
    <property type="match status" value="1"/>
</dbReference>
<evidence type="ECO:0000256" key="8">
    <source>
        <dbReference type="ARBA" id="ARBA00022842"/>
    </source>
</evidence>
<evidence type="ECO:0000256" key="1">
    <source>
        <dbReference type="ARBA" id="ARBA00001946"/>
    </source>
</evidence>
<evidence type="ECO:0000256" key="12">
    <source>
        <dbReference type="ARBA" id="ARBA00048418"/>
    </source>
</evidence>
<keyword evidence="7" id="KW-0479">Metal-binding</keyword>
<dbReference type="NCBIfam" id="TIGR04074">
    <property type="entry name" value="bacter_Hen1"/>
    <property type="match status" value="1"/>
</dbReference>
<dbReference type="InterPro" id="IPR024026">
    <property type="entry name" value="3'-RNA_MeTfrase_Hen1_bac"/>
</dbReference>
<evidence type="ECO:0000256" key="3">
    <source>
        <dbReference type="ARBA" id="ARBA00021330"/>
    </source>
</evidence>
<keyword evidence="6" id="KW-0949">S-adenosyl-L-methionine</keyword>
<dbReference type="Gene3D" id="3.30.1610.20">
    <property type="entry name" value="Hen1, N-terminal domain"/>
    <property type="match status" value="1"/>
</dbReference>
<keyword evidence="8" id="KW-0460">Magnesium</keyword>
<dbReference type="Proteomes" id="UP001501319">
    <property type="component" value="Unassembled WGS sequence"/>
</dbReference>
<dbReference type="InterPro" id="IPR038546">
    <property type="entry name" value="Hen1_N_sf"/>
</dbReference>
<reference evidence="14 15" key="1">
    <citation type="journal article" date="2019" name="Int. J. Syst. Evol. Microbiol.">
        <title>The Global Catalogue of Microorganisms (GCM) 10K type strain sequencing project: providing services to taxonomists for standard genome sequencing and annotation.</title>
        <authorList>
            <consortium name="The Broad Institute Genomics Platform"/>
            <consortium name="The Broad Institute Genome Sequencing Center for Infectious Disease"/>
            <person name="Wu L."/>
            <person name="Ma J."/>
        </authorList>
    </citation>
    <scope>NUCLEOTIDE SEQUENCE [LARGE SCALE GENOMIC DNA]</scope>
    <source>
        <strain evidence="14 15">JCM 14306</strain>
    </source>
</reference>
<dbReference type="PANTHER" id="PTHR21404:SF3">
    <property type="entry name" value="SMALL RNA 2'-O-METHYLTRANSFERASE"/>
    <property type="match status" value="1"/>
</dbReference>
<comment type="catalytic activity">
    <reaction evidence="12">
        <text>small RNA 3'-end nucleotide + S-adenosyl-L-methionine = small RNA 3'-end 2'-O-methylnucleotide + S-adenosyl-L-homocysteine + H(+)</text>
        <dbReference type="Rhea" id="RHEA:37887"/>
        <dbReference type="Rhea" id="RHEA-COMP:10415"/>
        <dbReference type="Rhea" id="RHEA-COMP:10416"/>
        <dbReference type="ChEBI" id="CHEBI:15378"/>
        <dbReference type="ChEBI" id="CHEBI:57856"/>
        <dbReference type="ChEBI" id="CHEBI:59789"/>
        <dbReference type="ChEBI" id="CHEBI:74896"/>
        <dbReference type="ChEBI" id="CHEBI:74898"/>
        <dbReference type="EC" id="2.1.1.386"/>
    </reaction>
</comment>
<dbReference type="Pfam" id="PF13489">
    <property type="entry name" value="Methyltransf_23"/>
    <property type="match status" value="1"/>
</dbReference>
<protein>
    <recommendedName>
        <fullName evidence="3">Small RNA 2'-O-methyltransferase</fullName>
        <ecNumber evidence="11">2.1.1.386</ecNumber>
    </recommendedName>
</protein>
<comment type="caution">
    <text evidence="14">The sequence shown here is derived from an EMBL/GenBank/DDBJ whole genome shotgun (WGS) entry which is preliminary data.</text>
</comment>
<evidence type="ECO:0000256" key="6">
    <source>
        <dbReference type="ARBA" id="ARBA00022691"/>
    </source>
</evidence>
<feature type="domain" description="Hen1 N-terminal" evidence="13">
    <location>
        <begin position="18"/>
        <end position="262"/>
    </location>
</feature>
<evidence type="ECO:0000259" key="13">
    <source>
        <dbReference type="Pfam" id="PF12623"/>
    </source>
</evidence>
<dbReference type="Pfam" id="PF12623">
    <property type="entry name" value="Hen1_L"/>
    <property type="match status" value="1"/>
</dbReference>
<keyword evidence="9" id="KW-0694">RNA-binding</keyword>
<evidence type="ECO:0000256" key="2">
    <source>
        <dbReference type="ARBA" id="ARBA00009026"/>
    </source>
</evidence>
<evidence type="ECO:0000256" key="4">
    <source>
        <dbReference type="ARBA" id="ARBA00022603"/>
    </source>
</evidence>
<dbReference type="InterPro" id="IPR024740">
    <property type="entry name" value="Hen1_N"/>
</dbReference>
<dbReference type="PANTHER" id="PTHR21404">
    <property type="entry name" value="HEN1"/>
    <property type="match status" value="1"/>
</dbReference>
<dbReference type="InterPro" id="IPR026610">
    <property type="entry name" value="Hen1"/>
</dbReference>
<evidence type="ECO:0000313" key="14">
    <source>
        <dbReference type="EMBL" id="GAA1641886.1"/>
    </source>
</evidence>
<evidence type="ECO:0000256" key="9">
    <source>
        <dbReference type="ARBA" id="ARBA00022884"/>
    </source>
</evidence>
<dbReference type="CDD" id="cd02440">
    <property type="entry name" value="AdoMet_MTases"/>
    <property type="match status" value="1"/>
</dbReference>
<dbReference type="EC" id="2.1.1.386" evidence="11"/>
<dbReference type="SUPFAM" id="SSF53335">
    <property type="entry name" value="S-adenosyl-L-methionine-dependent methyltransferases"/>
    <property type="match status" value="1"/>
</dbReference>
<gene>
    <name evidence="14" type="ORF">GCM10009744_34780</name>
</gene>
<keyword evidence="10" id="KW-0943">RNA-mediated gene silencing</keyword>
<dbReference type="InterPro" id="IPR029063">
    <property type="entry name" value="SAM-dependent_MTases_sf"/>
</dbReference>
<keyword evidence="5" id="KW-0808">Transferase</keyword>
<evidence type="ECO:0000256" key="10">
    <source>
        <dbReference type="ARBA" id="ARBA00023158"/>
    </source>
</evidence>